<dbReference type="EMBL" id="AP022593">
    <property type="protein sequence ID" value="BBY50779.1"/>
    <property type="molecule type" value="Genomic_DNA"/>
</dbReference>
<feature type="transmembrane region" description="Helical" evidence="2">
    <location>
        <begin position="61"/>
        <end position="83"/>
    </location>
</feature>
<dbReference type="AlphaFoldDB" id="A0A7I7S3C8"/>
<evidence type="ECO:0000256" key="1">
    <source>
        <dbReference type="SAM" id="MobiDB-lite"/>
    </source>
</evidence>
<keyword evidence="4" id="KW-1185">Reference proteome</keyword>
<dbReference type="Proteomes" id="UP000467428">
    <property type="component" value="Chromosome"/>
</dbReference>
<accession>A0A7I7S3C8</accession>
<keyword evidence="2" id="KW-0812">Transmembrane</keyword>
<feature type="region of interest" description="Disordered" evidence="1">
    <location>
        <begin position="1"/>
        <end position="50"/>
    </location>
</feature>
<proteinExistence type="predicted"/>
<gene>
    <name evidence="3" type="ORF">MARA_42470</name>
</gene>
<dbReference type="Pfam" id="PF20088">
    <property type="entry name" value="DUF6480"/>
    <property type="match status" value="1"/>
</dbReference>
<sequence>MTTAGRPTNPDPEDAKIPGLEPGGGVAPGDTPPIAATTSQSANRDPIPKGNRFTASGVTGIVIAVVGAIAFLVIAVFLVMYLVGKY</sequence>
<protein>
    <submittedName>
        <fullName evidence="3">Uncharacterized protein</fullName>
    </submittedName>
</protein>
<evidence type="ECO:0000313" key="3">
    <source>
        <dbReference type="EMBL" id="BBY50779.1"/>
    </source>
</evidence>
<evidence type="ECO:0000256" key="2">
    <source>
        <dbReference type="SAM" id="Phobius"/>
    </source>
</evidence>
<organism evidence="3 4">
    <name type="scientific">Mycolicibacterium arabiense</name>
    <dbReference type="NCBI Taxonomy" id="1286181"/>
    <lineage>
        <taxon>Bacteria</taxon>
        <taxon>Bacillati</taxon>
        <taxon>Actinomycetota</taxon>
        <taxon>Actinomycetes</taxon>
        <taxon>Mycobacteriales</taxon>
        <taxon>Mycobacteriaceae</taxon>
        <taxon>Mycolicibacterium</taxon>
    </lineage>
</organism>
<evidence type="ECO:0000313" key="4">
    <source>
        <dbReference type="Proteomes" id="UP000467428"/>
    </source>
</evidence>
<geneLocation type="plasmid" evidence="4">
    <name>pjcm18538 dna</name>
</geneLocation>
<dbReference type="RefSeq" id="WP_163920454.1">
    <property type="nucleotide sequence ID" value="NZ_AP022593.1"/>
</dbReference>
<dbReference type="KEGG" id="marz:MARA_42470"/>
<keyword evidence="2" id="KW-1133">Transmembrane helix</keyword>
<keyword evidence="2" id="KW-0472">Membrane</keyword>
<name>A0A7I7S3C8_9MYCO</name>
<reference evidence="3 4" key="1">
    <citation type="journal article" date="2019" name="Emerg. Microbes Infect.">
        <title>Comprehensive subspecies identification of 175 nontuberculous mycobacteria species based on 7547 genomic profiles.</title>
        <authorList>
            <person name="Matsumoto Y."/>
            <person name="Kinjo T."/>
            <person name="Motooka D."/>
            <person name="Nabeya D."/>
            <person name="Jung N."/>
            <person name="Uechi K."/>
            <person name="Horii T."/>
            <person name="Iida T."/>
            <person name="Fujita J."/>
            <person name="Nakamura S."/>
        </authorList>
    </citation>
    <scope>NUCLEOTIDE SEQUENCE [LARGE SCALE GENOMIC DNA]</scope>
    <source>
        <strain evidence="3 4">JCM 18538</strain>
    </source>
</reference>
<dbReference type="InterPro" id="IPR045512">
    <property type="entry name" value="DUF6480"/>
</dbReference>